<comment type="caution">
    <text evidence="2">The sequence shown here is derived from an EMBL/GenBank/DDBJ whole genome shotgun (WGS) entry which is preliminary data.</text>
</comment>
<feature type="non-terminal residue" evidence="2">
    <location>
        <position position="1"/>
    </location>
</feature>
<dbReference type="Proteomes" id="UP000284403">
    <property type="component" value="Unassembled WGS sequence"/>
</dbReference>
<evidence type="ECO:0000313" key="3">
    <source>
        <dbReference type="Proteomes" id="UP000284403"/>
    </source>
</evidence>
<evidence type="ECO:0000313" key="2">
    <source>
        <dbReference type="EMBL" id="RNF00274.1"/>
    </source>
</evidence>
<accession>A0A3S5IQH6</accession>
<dbReference type="AlphaFoldDB" id="A0A3S5IQH6"/>
<name>A0A3S5IQH6_9TRYP</name>
<dbReference type="EMBL" id="MKKU01000896">
    <property type="protein sequence ID" value="RNF00274.1"/>
    <property type="molecule type" value="Genomic_DNA"/>
</dbReference>
<dbReference type="RefSeq" id="XP_029224212.1">
    <property type="nucleotide sequence ID" value="XM_029375673.1"/>
</dbReference>
<evidence type="ECO:0008006" key="4">
    <source>
        <dbReference type="Google" id="ProtNLM"/>
    </source>
</evidence>
<gene>
    <name evidence="2" type="ORF">Tco025E_08837</name>
</gene>
<feature type="chain" id="PRO_5018778858" description="Secreted protein" evidence="1">
    <location>
        <begin position="27"/>
        <end position="176"/>
    </location>
</feature>
<reference evidence="2 3" key="1">
    <citation type="journal article" date="2018" name="BMC Genomics">
        <title>Genomic comparison of Trypanosoma conorhini and Trypanosoma rangeli to Trypanosoma cruzi strains of high and low virulence.</title>
        <authorList>
            <person name="Bradwell K.R."/>
            <person name="Koparde V.N."/>
            <person name="Matveyev A.V."/>
            <person name="Serrano M.G."/>
            <person name="Alves J.M."/>
            <person name="Parikh H."/>
            <person name="Huang B."/>
            <person name="Lee V."/>
            <person name="Espinosa-Alvarez O."/>
            <person name="Ortiz P.A."/>
            <person name="Costa-Martins A.G."/>
            <person name="Teixeira M.M."/>
            <person name="Buck G.A."/>
        </authorList>
    </citation>
    <scope>NUCLEOTIDE SEQUENCE [LARGE SCALE GENOMIC DNA]</scope>
    <source>
        <strain evidence="2 3">025E</strain>
    </source>
</reference>
<sequence length="176" mass="19845">PAPFLRSVSPAVCISLPLLLSPFATGTNLRSTRDGLHGECGRVHGLLLLHRAHSFAHHFPFHFRSLTGTWTPRPCRSWGAEADERCRTFVCFPRDTSGLRPCTVRWEGAAGKQCGRRQRSGRGLRRRCLLGEFVWEGLIRRLVRAWGALPPPKCCGWCCISHHSVLGRLKKKKRIT</sequence>
<dbReference type="GeneID" id="40322448"/>
<keyword evidence="3" id="KW-1185">Reference proteome</keyword>
<proteinExistence type="predicted"/>
<organism evidence="2 3">
    <name type="scientific">Trypanosoma conorhini</name>
    <dbReference type="NCBI Taxonomy" id="83891"/>
    <lineage>
        <taxon>Eukaryota</taxon>
        <taxon>Discoba</taxon>
        <taxon>Euglenozoa</taxon>
        <taxon>Kinetoplastea</taxon>
        <taxon>Metakinetoplastina</taxon>
        <taxon>Trypanosomatida</taxon>
        <taxon>Trypanosomatidae</taxon>
        <taxon>Trypanosoma</taxon>
    </lineage>
</organism>
<feature type="signal peptide" evidence="1">
    <location>
        <begin position="1"/>
        <end position="26"/>
    </location>
</feature>
<protein>
    <recommendedName>
        <fullName evidence="4">Secreted protein</fullName>
    </recommendedName>
</protein>
<evidence type="ECO:0000256" key="1">
    <source>
        <dbReference type="SAM" id="SignalP"/>
    </source>
</evidence>
<keyword evidence="1" id="KW-0732">Signal</keyword>